<evidence type="ECO:0000256" key="6">
    <source>
        <dbReference type="ARBA" id="ARBA00022692"/>
    </source>
</evidence>
<dbReference type="InterPro" id="IPR012576">
    <property type="entry name" value="NDUFB3"/>
</dbReference>
<sequence>MGGGVPHIKVPDWKSFVVGDHTPELQKLQNQLAAKGLKDPWIRNEVWRYDTRLGTRGMKGLWRIAFRGFIPGVAVGAGFAALSYMNADDSHH</sequence>
<dbReference type="GO" id="GO:0022900">
    <property type="term" value="P:electron transport chain"/>
    <property type="evidence" value="ECO:0007669"/>
    <property type="project" value="InterPro"/>
</dbReference>
<dbReference type="STRING" id="6832.A0A553PFD8"/>
<comment type="function">
    <text evidence="1">Accessory subunit of the mitochondrial membrane respiratory chain NADH dehydrogenase (Complex I), that is believed not to be involved in catalysis. Complex I functions in the transfer of electrons from NADH to the respiratory chain. The immediate electron acceptor for the enzyme is believed to be ubiquinone.</text>
</comment>
<keyword evidence="11 12" id="KW-0472">Membrane</keyword>
<dbReference type="GO" id="GO:0005743">
    <property type="term" value="C:mitochondrial inner membrane"/>
    <property type="evidence" value="ECO:0007669"/>
    <property type="project" value="UniProtKB-SubCell"/>
</dbReference>
<keyword evidence="5" id="KW-0679">Respiratory chain</keyword>
<dbReference type="OMA" id="ASKCMAH"/>
<evidence type="ECO:0000313" key="13">
    <source>
        <dbReference type="EMBL" id="TRY76383.1"/>
    </source>
</evidence>
<accession>A0A553PFD8</accession>
<dbReference type="OrthoDB" id="521512at2759"/>
<dbReference type="AlphaFoldDB" id="A0A553PFD8"/>
<keyword evidence="8" id="KW-0249">Electron transport</keyword>
<evidence type="ECO:0000313" key="14">
    <source>
        <dbReference type="Proteomes" id="UP000318571"/>
    </source>
</evidence>
<evidence type="ECO:0000256" key="1">
    <source>
        <dbReference type="ARBA" id="ARBA00003195"/>
    </source>
</evidence>
<evidence type="ECO:0000256" key="7">
    <source>
        <dbReference type="ARBA" id="ARBA00022792"/>
    </source>
</evidence>
<keyword evidence="10" id="KW-0496">Mitochondrion</keyword>
<evidence type="ECO:0000256" key="9">
    <source>
        <dbReference type="ARBA" id="ARBA00022989"/>
    </source>
</evidence>
<dbReference type="Proteomes" id="UP000318571">
    <property type="component" value="Chromosome 5"/>
</dbReference>
<comment type="caution">
    <text evidence="13">The sequence shown here is derived from an EMBL/GenBank/DDBJ whole genome shotgun (WGS) entry which is preliminary data.</text>
</comment>
<evidence type="ECO:0000256" key="12">
    <source>
        <dbReference type="SAM" id="Phobius"/>
    </source>
</evidence>
<comment type="subcellular location">
    <subcellularLocation>
        <location evidence="2">Mitochondrion inner membrane</location>
        <topology evidence="2">Single-pass membrane protein</topology>
        <orientation evidence="2">Matrix side</orientation>
    </subcellularLocation>
</comment>
<gene>
    <name evidence="13" type="ORF">TCAL_03847</name>
</gene>
<dbReference type="Pfam" id="PF08122">
    <property type="entry name" value="NDUF_B12"/>
    <property type="match status" value="1"/>
</dbReference>
<evidence type="ECO:0000256" key="4">
    <source>
        <dbReference type="ARBA" id="ARBA00022448"/>
    </source>
</evidence>
<evidence type="ECO:0000256" key="2">
    <source>
        <dbReference type="ARBA" id="ARBA00004298"/>
    </source>
</evidence>
<keyword evidence="6 12" id="KW-0812">Transmembrane</keyword>
<keyword evidence="4" id="KW-0813">Transport</keyword>
<keyword evidence="7" id="KW-0999">Mitochondrion inner membrane</keyword>
<feature type="transmembrane region" description="Helical" evidence="12">
    <location>
        <begin position="64"/>
        <end position="85"/>
    </location>
</feature>
<evidence type="ECO:0000256" key="8">
    <source>
        <dbReference type="ARBA" id="ARBA00022982"/>
    </source>
</evidence>
<evidence type="ECO:0000256" key="3">
    <source>
        <dbReference type="ARBA" id="ARBA00005667"/>
    </source>
</evidence>
<keyword evidence="9 12" id="KW-1133">Transmembrane helix</keyword>
<reference evidence="13 14" key="1">
    <citation type="journal article" date="2018" name="Nat. Ecol. Evol.">
        <title>Genomic signatures of mitonuclear coevolution across populations of Tigriopus californicus.</title>
        <authorList>
            <person name="Barreto F.S."/>
            <person name="Watson E.T."/>
            <person name="Lima T.G."/>
            <person name="Willett C.S."/>
            <person name="Edmands S."/>
            <person name="Li W."/>
            <person name="Burton R.S."/>
        </authorList>
    </citation>
    <scope>NUCLEOTIDE SEQUENCE [LARGE SCALE GENOMIC DNA]</scope>
    <source>
        <strain evidence="13 14">San Diego</strain>
    </source>
</reference>
<organism evidence="13 14">
    <name type="scientific">Tigriopus californicus</name>
    <name type="common">Marine copepod</name>
    <dbReference type="NCBI Taxonomy" id="6832"/>
    <lineage>
        <taxon>Eukaryota</taxon>
        <taxon>Metazoa</taxon>
        <taxon>Ecdysozoa</taxon>
        <taxon>Arthropoda</taxon>
        <taxon>Crustacea</taxon>
        <taxon>Multicrustacea</taxon>
        <taxon>Hexanauplia</taxon>
        <taxon>Copepoda</taxon>
        <taxon>Harpacticoida</taxon>
        <taxon>Harpacticidae</taxon>
        <taxon>Tigriopus</taxon>
    </lineage>
</organism>
<keyword evidence="14" id="KW-1185">Reference proteome</keyword>
<evidence type="ECO:0000256" key="5">
    <source>
        <dbReference type="ARBA" id="ARBA00022660"/>
    </source>
</evidence>
<comment type="similarity">
    <text evidence="3">Belongs to the complex I NDUFB3 subunit family.</text>
</comment>
<proteinExistence type="inferred from homology"/>
<dbReference type="EMBL" id="VCGU01000004">
    <property type="protein sequence ID" value="TRY76383.1"/>
    <property type="molecule type" value="Genomic_DNA"/>
</dbReference>
<protein>
    <submittedName>
        <fullName evidence="13">Uncharacterized protein</fullName>
    </submittedName>
</protein>
<name>A0A553PFD8_TIGCA</name>
<evidence type="ECO:0000256" key="10">
    <source>
        <dbReference type="ARBA" id="ARBA00023128"/>
    </source>
</evidence>
<evidence type="ECO:0000256" key="11">
    <source>
        <dbReference type="ARBA" id="ARBA00023136"/>
    </source>
</evidence>